<evidence type="ECO:0000313" key="1">
    <source>
        <dbReference type="EMBL" id="KAF2629579.1"/>
    </source>
</evidence>
<gene>
    <name evidence="1" type="ORF">BU25DRAFT_456665</name>
</gene>
<protein>
    <submittedName>
        <fullName evidence="1">Uncharacterized protein</fullName>
    </submittedName>
</protein>
<dbReference type="EMBL" id="MU006709">
    <property type="protein sequence ID" value="KAF2629579.1"/>
    <property type="molecule type" value="Genomic_DNA"/>
</dbReference>
<reference evidence="1" key="1">
    <citation type="journal article" date="2020" name="Stud. Mycol.">
        <title>101 Dothideomycetes genomes: a test case for predicting lifestyles and emergence of pathogens.</title>
        <authorList>
            <person name="Haridas S."/>
            <person name="Albert R."/>
            <person name="Binder M."/>
            <person name="Bloem J."/>
            <person name="Labutti K."/>
            <person name="Salamov A."/>
            <person name="Andreopoulos B."/>
            <person name="Baker S."/>
            <person name="Barry K."/>
            <person name="Bills G."/>
            <person name="Bluhm B."/>
            <person name="Cannon C."/>
            <person name="Castanera R."/>
            <person name="Culley D."/>
            <person name="Daum C."/>
            <person name="Ezra D."/>
            <person name="Gonzalez J."/>
            <person name="Henrissat B."/>
            <person name="Kuo A."/>
            <person name="Liang C."/>
            <person name="Lipzen A."/>
            <person name="Lutzoni F."/>
            <person name="Magnuson J."/>
            <person name="Mondo S."/>
            <person name="Nolan M."/>
            <person name="Ohm R."/>
            <person name="Pangilinan J."/>
            <person name="Park H.-J."/>
            <person name="Ramirez L."/>
            <person name="Alfaro M."/>
            <person name="Sun H."/>
            <person name="Tritt A."/>
            <person name="Yoshinaga Y."/>
            <person name="Zwiers L.-H."/>
            <person name="Turgeon B."/>
            <person name="Goodwin S."/>
            <person name="Spatafora J."/>
            <person name="Crous P."/>
            <person name="Grigoriev I."/>
        </authorList>
    </citation>
    <scope>NUCLEOTIDE SEQUENCE</scope>
    <source>
        <strain evidence="1">CBS 525.71</strain>
    </source>
</reference>
<sequence>MEATIETIPPPPEQDAYSNLILFPAKATELNELGTVICHSHIRSRRYESSAIPDSHYAILYSDITLPAQELGLSAVYALQWLKDYVYHNNHPARRTQELPDQHCHTNHSRYKHTFSQHKLGAHLVAGDLYIERITPNEVTRLLIATAIAKFNEKHWKERPTTRIERRWWVDDAACIALAESVDKVAKAKERSVV</sequence>
<keyword evidence="2" id="KW-1185">Reference proteome</keyword>
<proteinExistence type="predicted"/>
<evidence type="ECO:0000313" key="2">
    <source>
        <dbReference type="Proteomes" id="UP000799754"/>
    </source>
</evidence>
<comment type="caution">
    <text evidence="1">The sequence shown here is derived from an EMBL/GenBank/DDBJ whole genome shotgun (WGS) entry which is preliminary data.</text>
</comment>
<organism evidence="1 2">
    <name type="scientific">Macroventuria anomochaeta</name>
    <dbReference type="NCBI Taxonomy" id="301207"/>
    <lineage>
        <taxon>Eukaryota</taxon>
        <taxon>Fungi</taxon>
        <taxon>Dikarya</taxon>
        <taxon>Ascomycota</taxon>
        <taxon>Pezizomycotina</taxon>
        <taxon>Dothideomycetes</taxon>
        <taxon>Pleosporomycetidae</taxon>
        <taxon>Pleosporales</taxon>
        <taxon>Pleosporineae</taxon>
        <taxon>Didymellaceae</taxon>
        <taxon>Macroventuria</taxon>
    </lineage>
</organism>
<name>A0ACB6S8A5_9PLEO</name>
<dbReference type="Proteomes" id="UP000799754">
    <property type="component" value="Unassembled WGS sequence"/>
</dbReference>
<accession>A0ACB6S8A5</accession>